<organism evidence="2 3">
    <name type="scientific">Nephila pilipes</name>
    <name type="common">Giant wood spider</name>
    <name type="synonym">Nephila maculata</name>
    <dbReference type="NCBI Taxonomy" id="299642"/>
    <lineage>
        <taxon>Eukaryota</taxon>
        <taxon>Metazoa</taxon>
        <taxon>Ecdysozoa</taxon>
        <taxon>Arthropoda</taxon>
        <taxon>Chelicerata</taxon>
        <taxon>Arachnida</taxon>
        <taxon>Araneae</taxon>
        <taxon>Araneomorphae</taxon>
        <taxon>Entelegynae</taxon>
        <taxon>Araneoidea</taxon>
        <taxon>Nephilidae</taxon>
        <taxon>Nephila</taxon>
    </lineage>
</organism>
<name>A0A8X6TA60_NEPPI</name>
<accession>A0A8X6TA60</accession>
<feature type="region of interest" description="Disordered" evidence="1">
    <location>
        <begin position="1"/>
        <end position="23"/>
    </location>
</feature>
<keyword evidence="3" id="KW-1185">Reference proteome</keyword>
<dbReference type="Proteomes" id="UP000887013">
    <property type="component" value="Unassembled WGS sequence"/>
</dbReference>
<gene>
    <name evidence="2" type="ORF">NPIL_387741</name>
</gene>
<evidence type="ECO:0000313" key="2">
    <source>
        <dbReference type="EMBL" id="GFS92223.1"/>
    </source>
</evidence>
<sequence>MATSTYPRSDIPQRKRVSCKGGTCTVSGTANAVGVVRTGGSKEFRTQTTPPNHIEKRRKNYCTNSRPR</sequence>
<dbReference type="EMBL" id="BMAW01053664">
    <property type="protein sequence ID" value="GFS92223.1"/>
    <property type="molecule type" value="Genomic_DNA"/>
</dbReference>
<evidence type="ECO:0000313" key="3">
    <source>
        <dbReference type="Proteomes" id="UP000887013"/>
    </source>
</evidence>
<protein>
    <submittedName>
        <fullName evidence="2">Uncharacterized protein</fullName>
    </submittedName>
</protein>
<feature type="region of interest" description="Disordered" evidence="1">
    <location>
        <begin position="37"/>
        <end position="68"/>
    </location>
</feature>
<comment type="caution">
    <text evidence="2">The sequence shown here is derived from an EMBL/GenBank/DDBJ whole genome shotgun (WGS) entry which is preliminary data.</text>
</comment>
<dbReference type="AlphaFoldDB" id="A0A8X6TA60"/>
<proteinExistence type="predicted"/>
<reference evidence="2" key="1">
    <citation type="submission" date="2020-08" db="EMBL/GenBank/DDBJ databases">
        <title>Multicomponent nature underlies the extraordinary mechanical properties of spider dragline silk.</title>
        <authorList>
            <person name="Kono N."/>
            <person name="Nakamura H."/>
            <person name="Mori M."/>
            <person name="Yoshida Y."/>
            <person name="Ohtoshi R."/>
            <person name="Malay A.D."/>
            <person name="Moran D.A.P."/>
            <person name="Tomita M."/>
            <person name="Numata K."/>
            <person name="Arakawa K."/>
        </authorList>
    </citation>
    <scope>NUCLEOTIDE SEQUENCE</scope>
</reference>
<evidence type="ECO:0000256" key="1">
    <source>
        <dbReference type="SAM" id="MobiDB-lite"/>
    </source>
</evidence>